<dbReference type="AlphaFoldDB" id="A0A438DBQ3"/>
<feature type="domain" description="Reverse transcriptase" evidence="2">
    <location>
        <begin position="439"/>
        <end position="548"/>
    </location>
</feature>
<dbReference type="PROSITE" id="PS50878">
    <property type="entry name" value="RT_POL"/>
    <property type="match status" value="1"/>
</dbReference>
<dbReference type="SUPFAM" id="SSF56219">
    <property type="entry name" value="DNase I-like"/>
    <property type="match status" value="1"/>
</dbReference>
<accession>A0A438DBQ3</accession>
<evidence type="ECO:0000256" key="1">
    <source>
        <dbReference type="SAM" id="MobiDB-lite"/>
    </source>
</evidence>
<feature type="region of interest" description="Disordered" evidence="1">
    <location>
        <begin position="33"/>
        <end position="53"/>
    </location>
</feature>
<dbReference type="PANTHER" id="PTHR19446">
    <property type="entry name" value="REVERSE TRANSCRIPTASES"/>
    <property type="match status" value="1"/>
</dbReference>
<dbReference type="InterPro" id="IPR000477">
    <property type="entry name" value="RT_dom"/>
</dbReference>
<evidence type="ECO:0000313" key="3">
    <source>
        <dbReference type="EMBL" id="RVW32886.1"/>
    </source>
</evidence>
<sequence length="548" mass="63593">MDLLKVILADGRETEGSGFSTKELGAVEDALEDSLERTTQEDLEEGEETGTHSWSSSCLAKFSHCIGMLTEGFEGEILTLLKMMKERKDHKGKLDGRKRKKLESSRFERELRKLECTVNYIGEGGEGGATLPGVRRFLEWGIVDFRGAAGGIVVFWDNRVLELVGLEAGMFSISCHFKNCKDGFSWTLLRCPEEHNRRGSLNSDMRIFFEVIEGLELKDLLLLGDLFTWSGGVNNPSMSRLDQFLVNEGWQRYKERPSFSFRFENMWLKLEGFKDLLKLWWEGDNFSGSSSFILIAKLKTLKFKQKEWNKDVFGNVEVKKTLALNQVDYWDTKEKTNTLSLEELEARKEAREDYKNGLLEEISWRLKSREVWLKEETKISDFFTRWPMRIEEGIMWIELKLIVFGFQRIVKSRKGWQETFGLCCPIWGTDDDMMRFFREFYEHGNFVKKLNATFLVLIPKKAVVEDLRDFRPISLVGGLYKWLTKVLANRLRRVVGKGFLRPKGHLWRGRQILDAVLIANEAIDLILKNNECGILCKIDIEKAYDHVD</sequence>
<reference evidence="3 4" key="1">
    <citation type="journal article" date="2018" name="PLoS Genet.">
        <title>Population sequencing reveals clonal diversity and ancestral inbreeding in the grapevine cultivar Chardonnay.</title>
        <authorList>
            <person name="Roach M.J."/>
            <person name="Johnson D.L."/>
            <person name="Bohlmann J."/>
            <person name="van Vuuren H.J."/>
            <person name="Jones S.J."/>
            <person name="Pretorius I.S."/>
            <person name="Schmidt S.A."/>
            <person name="Borneman A.R."/>
        </authorList>
    </citation>
    <scope>NUCLEOTIDE SEQUENCE [LARGE SCALE GENOMIC DNA]</scope>
    <source>
        <strain evidence="4">cv. Chardonnay</strain>
        <tissue evidence="3">Leaf</tissue>
    </source>
</reference>
<organism evidence="3 4">
    <name type="scientific">Vitis vinifera</name>
    <name type="common">Grape</name>
    <dbReference type="NCBI Taxonomy" id="29760"/>
    <lineage>
        <taxon>Eukaryota</taxon>
        <taxon>Viridiplantae</taxon>
        <taxon>Streptophyta</taxon>
        <taxon>Embryophyta</taxon>
        <taxon>Tracheophyta</taxon>
        <taxon>Spermatophyta</taxon>
        <taxon>Magnoliopsida</taxon>
        <taxon>eudicotyledons</taxon>
        <taxon>Gunneridae</taxon>
        <taxon>Pentapetalae</taxon>
        <taxon>rosids</taxon>
        <taxon>Vitales</taxon>
        <taxon>Vitaceae</taxon>
        <taxon>Viteae</taxon>
        <taxon>Vitis</taxon>
    </lineage>
</organism>
<comment type="caution">
    <text evidence="3">The sequence shown here is derived from an EMBL/GenBank/DDBJ whole genome shotgun (WGS) entry which is preliminary data.</text>
</comment>
<proteinExistence type="predicted"/>
<dbReference type="Proteomes" id="UP000288805">
    <property type="component" value="Unassembled WGS sequence"/>
</dbReference>
<name>A0A438DBQ3_VITVI</name>
<gene>
    <name evidence="3" type="ORF">CK203_088062</name>
</gene>
<dbReference type="InterPro" id="IPR036691">
    <property type="entry name" value="Endo/exonu/phosph_ase_sf"/>
</dbReference>
<evidence type="ECO:0000259" key="2">
    <source>
        <dbReference type="PROSITE" id="PS50878"/>
    </source>
</evidence>
<dbReference type="EMBL" id="QGNW01001702">
    <property type="protein sequence ID" value="RVW32886.1"/>
    <property type="molecule type" value="Genomic_DNA"/>
</dbReference>
<protein>
    <recommendedName>
        <fullName evidence="2">Reverse transcriptase domain-containing protein</fullName>
    </recommendedName>
</protein>
<evidence type="ECO:0000313" key="4">
    <source>
        <dbReference type="Proteomes" id="UP000288805"/>
    </source>
</evidence>